<feature type="domain" description="PhoU" evidence="3">
    <location>
        <begin position="19"/>
        <end position="105"/>
    </location>
</feature>
<evidence type="ECO:0000313" key="5">
    <source>
        <dbReference type="Proteomes" id="UP000325466"/>
    </source>
</evidence>
<dbReference type="PIRSF" id="PIRSF003107">
    <property type="entry name" value="PhoU"/>
    <property type="match status" value="1"/>
</dbReference>
<reference evidence="4 5" key="1">
    <citation type="journal article" date="2018" name="Biodegradation">
        <title>1,4-Dioxane degradation characteristics of Rhodococcus aetherivorans JCM 14343.</title>
        <authorList>
            <person name="Inoue D."/>
            <person name="Tsunoda T."/>
            <person name="Yamamoto N."/>
            <person name="Ike M."/>
            <person name="Sei K."/>
        </authorList>
    </citation>
    <scope>NUCLEOTIDE SEQUENCE [LARGE SCALE GENOMIC DNA]</scope>
    <source>
        <strain evidence="4 5">JCM 14343</strain>
    </source>
</reference>
<keyword evidence="1 2" id="KW-0592">Phosphate transport</keyword>
<organism evidence="4 5">
    <name type="scientific">Rhodococcus aetherivorans</name>
    <dbReference type="NCBI Taxonomy" id="191292"/>
    <lineage>
        <taxon>Bacteria</taxon>
        <taxon>Bacillati</taxon>
        <taxon>Actinomycetota</taxon>
        <taxon>Actinomycetes</taxon>
        <taxon>Mycobacteriales</taxon>
        <taxon>Nocardiaceae</taxon>
        <taxon>Rhodococcus</taxon>
    </lineage>
</organism>
<evidence type="ECO:0000256" key="2">
    <source>
        <dbReference type="PIRNR" id="PIRNR003107"/>
    </source>
</evidence>
<accession>A0ABQ0YJH9</accession>
<comment type="subunit">
    <text evidence="2">Homodimer.</text>
</comment>
<dbReference type="Proteomes" id="UP000325466">
    <property type="component" value="Unassembled WGS sequence"/>
</dbReference>
<comment type="subcellular location">
    <subcellularLocation>
        <location evidence="2">Cytoplasm</location>
    </subcellularLocation>
</comment>
<dbReference type="InterPro" id="IPR026022">
    <property type="entry name" value="PhoU_dom"/>
</dbReference>
<dbReference type="EMBL" id="BLAH01000072">
    <property type="protein sequence ID" value="GES36605.1"/>
    <property type="molecule type" value="Genomic_DNA"/>
</dbReference>
<feature type="domain" description="PhoU" evidence="3">
    <location>
        <begin position="123"/>
        <end position="206"/>
    </location>
</feature>
<proteinExistence type="inferred from homology"/>
<gene>
    <name evidence="4" type="ORF">RAJCM14343_1857</name>
</gene>
<dbReference type="Gene3D" id="1.20.58.220">
    <property type="entry name" value="Phosphate transport system protein phou homolog 2, domain 2"/>
    <property type="match status" value="1"/>
</dbReference>
<keyword evidence="2" id="KW-0963">Cytoplasm</keyword>
<name>A0ABQ0YJH9_9NOCA</name>
<dbReference type="InterPro" id="IPR038078">
    <property type="entry name" value="PhoU-like_sf"/>
</dbReference>
<dbReference type="PANTHER" id="PTHR42930:SF3">
    <property type="entry name" value="PHOSPHATE-SPECIFIC TRANSPORT SYSTEM ACCESSORY PROTEIN PHOU"/>
    <property type="match status" value="1"/>
</dbReference>
<evidence type="ECO:0000259" key="3">
    <source>
        <dbReference type="Pfam" id="PF01895"/>
    </source>
</evidence>
<comment type="caution">
    <text evidence="4">The sequence shown here is derived from an EMBL/GenBank/DDBJ whole genome shotgun (WGS) entry which is preliminary data.</text>
</comment>
<dbReference type="Pfam" id="PF01895">
    <property type="entry name" value="PhoU"/>
    <property type="match status" value="2"/>
</dbReference>
<keyword evidence="5" id="KW-1185">Reference proteome</keyword>
<dbReference type="NCBIfam" id="TIGR02135">
    <property type="entry name" value="phoU_full"/>
    <property type="match status" value="1"/>
</dbReference>
<evidence type="ECO:0000313" key="4">
    <source>
        <dbReference type="EMBL" id="GES36605.1"/>
    </source>
</evidence>
<sequence>MYMRASFDQQLRDLTGRLRGLAELAAKALELSTRALLDGDVAAAEEALDLGEQIDTLHTECSERAVAILALQHPVAGDLRFVFSAVRMSSDLARMGQLALHIARAARRRTPGELAPDEVRDDIARMGELTAGMARGLCDVFTEPNLELVTRVRSTDAELDAVHARLLGTLRDPAWTHGVTPAVDLALVARFYERFGDQAVDVAERVIFLITGRRPDGDPAPPERP</sequence>
<dbReference type="PANTHER" id="PTHR42930">
    <property type="entry name" value="PHOSPHATE-SPECIFIC TRANSPORT SYSTEM ACCESSORY PROTEIN PHOU"/>
    <property type="match status" value="1"/>
</dbReference>
<comment type="similarity">
    <text evidence="2">Belongs to the PhoU family.</text>
</comment>
<evidence type="ECO:0000256" key="1">
    <source>
        <dbReference type="ARBA" id="ARBA00022592"/>
    </source>
</evidence>
<protein>
    <recommendedName>
        <fullName evidence="2">Phosphate-specific transport system accessory protein PhoU</fullName>
    </recommendedName>
</protein>
<keyword evidence="2" id="KW-0813">Transport</keyword>
<comment type="function">
    <text evidence="2">Plays a role in the regulation of phosphate uptake.</text>
</comment>
<dbReference type="InterPro" id="IPR028366">
    <property type="entry name" value="PhoU"/>
</dbReference>
<dbReference type="SUPFAM" id="SSF109755">
    <property type="entry name" value="PhoU-like"/>
    <property type="match status" value="1"/>
</dbReference>